<evidence type="ECO:0000313" key="2">
    <source>
        <dbReference type="Proteomes" id="UP000308744"/>
    </source>
</evidence>
<dbReference type="Proteomes" id="UP000308744">
    <property type="component" value="Unassembled WGS sequence"/>
</dbReference>
<accession>A0A4U2XY71</accession>
<comment type="caution">
    <text evidence="1">The sequence shown here is derived from an EMBL/GenBank/DDBJ whole genome shotgun (WGS) entry which is preliminary data.</text>
</comment>
<proteinExistence type="predicted"/>
<name>A0A4U2XY71_9BACI</name>
<organism evidence="1 2">
    <name type="scientific">Lysinibacillus mangiferihumi</name>
    <dbReference type="NCBI Taxonomy" id="1130819"/>
    <lineage>
        <taxon>Bacteria</taxon>
        <taxon>Bacillati</taxon>
        <taxon>Bacillota</taxon>
        <taxon>Bacilli</taxon>
        <taxon>Bacillales</taxon>
        <taxon>Bacillaceae</taxon>
        <taxon>Lysinibacillus</taxon>
    </lineage>
</organism>
<dbReference type="Gene3D" id="3.90.76.10">
    <property type="entry name" value="Dipeptide-binding Protein, Domain 1"/>
    <property type="match status" value="1"/>
</dbReference>
<protein>
    <submittedName>
        <fullName evidence="1">Uncharacterized protein</fullName>
    </submittedName>
</protein>
<reference evidence="1 2" key="1">
    <citation type="submission" date="2019-04" db="EMBL/GenBank/DDBJ databases">
        <title>Lysinibacillus genome sequencing.</title>
        <authorList>
            <person name="Dunlap C."/>
        </authorList>
    </citation>
    <scope>NUCLEOTIDE SEQUENCE [LARGE SCALE GENOMIC DNA]</scope>
    <source>
        <strain evidence="1 2">CCTCC AB 2010389</strain>
    </source>
</reference>
<keyword evidence="2" id="KW-1185">Reference proteome</keyword>
<sequence length="314" mass="37398">MRIVLDDYPKNSIPFDVVDYSSALICSMLYEPLFIKKNDCFFENLVKDLSKCKQIVLDFKEFYWSNGEQCTPKDFKDTLFYIIKNRLPLSQSLDFIEGVRDYLDGEKDNLDDIGITVKNNRIYITSLIKSDYYKHLFSTIYFVPVKFIDGEPTSDISYGYFQKESTDCLLKFRSNKYHRNYKEEKVLSFIIDDKPHNNIKYFFSSKVDITSTTIFRRKDILKFKDLRSYRSLNSNLMLRIEFKEDLKDLKEILENSIRNFFKKNLDVLDDIDIVDNLEMGILEEDKIDNFKYKKEIKILFSDYYPNNLISKGLI</sequence>
<dbReference type="EMBL" id="SZPU01000166">
    <property type="protein sequence ID" value="TKI52837.1"/>
    <property type="molecule type" value="Genomic_DNA"/>
</dbReference>
<dbReference type="AlphaFoldDB" id="A0A4U2XY71"/>
<evidence type="ECO:0000313" key="1">
    <source>
        <dbReference type="EMBL" id="TKI52837.1"/>
    </source>
</evidence>
<feature type="non-terminal residue" evidence="1">
    <location>
        <position position="314"/>
    </location>
</feature>
<dbReference type="RefSeq" id="WP_137067889.1">
    <property type="nucleotide sequence ID" value="NZ_SZPU01000166.1"/>
</dbReference>
<gene>
    <name evidence="1" type="ORF">FC756_27085</name>
</gene>
<dbReference type="Gene3D" id="3.40.190.10">
    <property type="entry name" value="Periplasmic binding protein-like II"/>
    <property type="match status" value="1"/>
</dbReference>